<keyword evidence="2" id="KW-0808">Transferase</keyword>
<sequence length="181" mass="21134">PVIITISEKVIISENSPSLFNRNTCWSCFRQQLETSIDLKVPLKTPKQLEDELDLFINNIQQAAWLCTPINKNSNYDTNSKSYPLEVRDLLCAKRKARRKWKNNRTPENKTILNRLGNKLKYLIRSMDNQSVEHFLSNLTAEKDTEYSLYKVTKNINRPKVHSPPIKKEDGTWARSNREKA</sequence>
<name>A0A0A9YJ03_LYGHE</name>
<reference evidence="2" key="1">
    <citation type="journal article" date="2014" name="PLoS ONE">
        <title>Transcriptome-Based Identification of ABC Transporters in the Western Tarnished Plant Bug Lygus hesperus.</title>
        <authorList>
            <person name="Hull J.J."/>
            <person name="Chaney K."/>
            <person name="Geib S.M."/>
            <person name="Fabrick J.A."/>
            <person name="Brent C.S."/>
            <person name="Walsh D."/>
            <person name="Lavine L.C."/>
        </authorList>
    </citation>
    <scope>NUCLEOTIDE SEQUENCE</scope>
</reference>
<protein>
    <submittedName>
        <fullName evidence="2">Putative RNA-directed DNA polymerase from transposon X-element</fullName>
    </submittedName>
</protein>
<feature type="non-terminal residue" evidence="2">
    <location>
        <position position="181"/>
    </location>
</feature>
<evidence type="ECO:0000313" key="2">
    <source>
        <dbReference type="EMBL" id="JAG31078.1"/>
    </source>
</evidence>
<accession>A0A0A9YJ03</accession>
<evidence type="ECO:0000256" key="1">
    <source>
        <dbReference type="SAM" id="MobiDB-lite"/>
    </source>
</evidence>
<gene>
    <name evidence="2" type="ORF">CM83_5071</name>
</gene>
<dbReference type="AlphaFoldDB" id="A0A0A9YJ03"/>
<feature type="compositionally biased region" description="Basic and acidic residues" evidence="1">
    <location>
        <begin position="166"/>
        <end position="181"/>
    </location>
</feature>
<organism evidence="2">
    <name type="scientific">Lygus hesperus</name>
    <name type="common">Western plant bug</name>
    <dbReference type="NCBI Taxonomy" id="30085"/>
    <lineage>
        <taxon>Eukaryota</taxon>
        <taxon>Metazoa</taxon>
        <taxon>Ecdysozoa</taxon>
        <taxon>Arthropoda</taxon>
        <taxon>Hexapoda</taxon>
        <taxon>Insecta</taxon>
        <taxon>Pterygota</taxon>
        <taxon>Neoptera</taxon>
        <taxon>Paraneoptera</taxon>
        <taxon>Hemiptera</taxon>
        <taxon>Heteroptera</taxon>
        <taxon>Panheteroptera</taxon>
        <taxon>Cimicomorpha</taxon>
        <taxon>Miridae</taxon>
        <taxon>Mirini</taxon>
        <taxon>Lygus</taxon>
    </lineage>
</organism>
<proteinExistence type="predicted"/>
<dbReference type="EMBL" id="GBHO01012526">
    <property type="protein sequence ID" value="JAG31078.1"/>
    <property type="molecule type" value="Transcribed_RNA"/>
</dbReference>
<keyword evidence="2" id="KW-0695">RNA-directed DNA polymerase</keyword>
<dbReference type="GO" id="GO:0003964">
    <property type="term" value="F:RNA-directed DNA polymerase activity"/>
    <property type="evidence" value="ECO:0007669"/>
    <property type="project" value="UniProtKB-KW"/>
</dbReference>
<reference evidence="2" key="2">
    <citation type="submission" date="2014-07" db="EMBL/GenBank/DDBJ databases">
        <authorList>
            <person name="Hull J."/>
        </authorList>
    </citation>
    <scope>NUCLEOTIDE SEQUENCE</scope>
</reference>
<feature type="non-terminal residue" evidence="2">
    <location>
        <position position="1"/>
    </location>
</feature>
<keyword evidence="2" id="KW-0548">Nucleotidyltransferase</keyword>
<feature type="region of interest" description="Disordered" evidence="1">
    <location>
        <begin position="158"/>
        <end position="181"/>
    </location>
</feature>